<organism evidence="2">
    <name type="scientific">Loa loa</name>
    <name type="common">Eye worm</name>
    <name type="synonym">Filaria loa</name>
    <dbReference type="NCBI Taxonomy" id="7209"/>
    <lineage>
        <taxon>Eukaryota</taxon>
        <taxon>Metazoa</taxon>
        <taxon>Ecdysozoa</taxon>
        <taxon>Nematoda</taxon>
        <taxon>Chromadorea</taxon>
        <taxon>Rhabditida</taxon>
        <taxon>Spirurina</taxon>
        <taxon>Spiruromorpha</taxon>
        <taxon>Filarioidea</taxon>
        <taxon>Onchocercidae</taxon>
        <taxon>Loa</taxon>
    </lineage>
</organism>
<feature type="region of interest" description="Disordered" evidence="1">
    <location>
        <begin position="53"/>
        <end position="100"/>
    </location>
</feature>
<dbReference type="GeneID" id="9948952"/>
<gene>
    <name evidence="2" type="ORF">LOAG_11494</name>
</gene>
<dbReference type="InParanoid" id="A0A1S0TP45"/>
<evidence type="ECO:0000313" key="2">
    <source>
        <dbReference type="EMBL" id="EFO17008.1"/>
    </source>
</evidence>
<sequence length="100" mass="11795">QISLPKLRRMSKGDKFRYSSGVQVTIYCVEFIMKQQYEMKRIRRTLICNIDSILNNNNNNNNNNSSNNNSRNNNNSDNNNNNNNKCSMLNRSHKKHRKDT</sequence>
<dbReference type="EMBL" id="JH712107">
    <property type="protein sequence ID" value="EFO17008.1"/>
    <property type="molecule type" value="Genomic_DNA"/>
</dbReference>
<proteinExistence type="predicted"/>
<protein>
    <submittedName>
        <fullName evidence="2">Uncharacterized protein</fullName>
    </submittedName>
</protein>
<reference evidence="2" key="1">
    <citation type="submission" date="2012-04" db="EMBL/GenBank/DDBJ databases">
        <title>The Genome Sequence of Loa loa.</title>
        <authorList>
            <consortium name="The Broad Institute Genome Sequencing Platform"/>
            <consortium name="Broad Institute Genome Sequencing Center for Infectious Disease"/>
            <person name="Nutman T.B."/>
            <person name="Fink D.L."/>
            <person name="Russ C."/>
            <person name="Young S."/>
            <person name="Zeng Q."/>
            <person name="Gargeya S."/>
            <person name="Alvarado L."/>
            <person name="Berlin A."/>
            <person name="Chapman S.B."/>
            <person name="Chen Z."/>
            <person name="Freedman E."/>
            <person name="Gellesch M."/>
            <person name="Goldberg J."/>
            <person name="Griggs A."/>
            <person name="Gujja S."/>
            <person name="Heilman E.R."/>
            <person name="Heiman D."/>
            <person name="Howarth C."/>
            <person name="Mehta T."/>
            <person name="Neiman D."/>
            <person name="Pearson M."/>
            <person name="Roberts A."/>
            <person name="Saif S."/>
            <person name="Shea T."/>
            <person name="Shenoy N."/>
            <person name="Sisk P."/>
            <person name="Stolte C."/>
            <person name="Sykes S."/>
            <person name="White J."/>
            <person name="Yandava C."/>
            <person name="Haas B."/>
            <person name="Henn M.R."/>
            <person name="Nusbaum C."/>
            <person name="Birren B."/>
        </authorList>
    </citation>
    <scope>NUCLEOTIDE SEQUENCE [LARGE SCALE GENOMIC DNA]</scope>
</reference>
<dbReference type="KEGG" id="loa:LOAG_11494"/>
<feature type="non-terminal residue" evidence="2">
    <location>
        <position position="1"/>
    </location>
</feature>
<name>A0A1S0TP45_LOALO</name>
<feature type="compositionally biased region" description="Low complexity" evidence="1">
    <location>
        <begin position="55"/>
        <end position="84"/>
    </location>
</feature>
<accession>A0A1S0TP45</accession>
<dbReference type="CTD" id="9948952"/>
<feature type="compositionally biased region" description="Basic residues" evidence="1">
    <location>
        <begin position="91"/>
        <end position="100"/>
    </location>
</feature>
<dbReference type="AlphaFoldDB" id="A0A1S0TP45"/>
<dbReference type="RefSeq" id="XP_003147060.1">
    <property type="nucleotide sequence ID" value="XM_003147012.1"/>
</dbReference>
<evidence type="ECO:0000256" key="1">
    <source>
        <dbReference type="SAM" id="MobiDB-lite"/>
    </source>
</evidence>